<evidence type="ECO:0000313" key="2">
    <source>
        <dbReference type="Proteomes" id="UP000574369"/>
    </source>
</evidence>
<comment type="caution">
    <text evidence="1">The sequence shown here is derived from an EMBL/GenBank/DDBJ whole genome shotgun (WGS) entry which is preliminary data.</text>
</comment>
<dbReference type="Proteomes" id="UP000574369">
    <property type="component" value="Unassembled WGS sequence"/>
</dbReference>
<keyword evidence="2" id="KW-1185">Reference proteome</keyword>
<name>A0ABR6GSM7_9BURK</name>
<gene>
    <name evidence="1" type="ORF">FHS28_002472</name>
</gene>
<reference evidence="1 2" key="1">
    <citation type="submission" date="2020-08" db="EMBL/GenBank/DDBJ databases">
        <title>Genomic Encyclopedia of Type Strains, Phase III (KMG-III): the genomes of soil and plant-associated and newly described type strains.</title>
        <authorList>
            <person name="Whitman W."/>
        </authorList>
    </citation>
    <scope>NUCLEOTIDE SEQUENCE [LARGE SCALE GENOMIC DNA]</scope>
    <source>
        <strain evidence="1 2">CECT 7247</strain>
    </source>
</reference>
<proteinExistence type="predicted"/>
<evidence type="ECO:0000313" key="1">
    <source>
        <dbReference type="EMBL" id="MBB3195069.1"/>
    </source>
</evidence>
<sequence>MLALAARLDAAPDELGRLTGAVLKQDTDAVVRMAHVTQDPVIYGLALRVCGSRPPVSACQSLQPEHWAQLNPSDASAWWAVAATRTDPASALLAAQRAIQSPQTTVLDGRLLKRATELPGFPPDMLLPVLSMTLTINPYSSASALTRACARETPEQATPKAECSSLALAALRQEPFLNGRIMLTTRAQQLGIPAQQLPATLRELKQLRHDMEDWRMAGLTDTAVHCADAQRVVAFDIDVMNGGDVAAYKRTRQRLAAAASVSASAPSASPAVRRP</sequence>
<protein>
    <submittedName>
        <fullName evidence="1">Uncharacterized protein</fullName>
    </submittedName>
</protein>
<organism evidence="1 2">
    <name type="scientific">Roseateles terrae</name>
    <dbReference type="NCBI Taxonomy" id="431060"/>
    <lineage>
        <taxon>Bacteria</taxon>
        <taxon>Pseudomonadati</taxon>
        <taxon>Pseudomonadota</taxon>
        <taxon>Betaproteobacteria</taxon>
        <taxon>Burkholderiales</taxon>
        <taxon>Sphaerotilaceae</taxon>
        <taxon>Roseateles</taxon>
    </lineage>
</organism>
<accession>A0ABR6GSM7</accession>
<dbReference type="RefSeq" id="WP_184294704.1">
    <property type="nucleotide sequence ID" value="NZ_JACHXO010000004.1"/>
</dbReference>
<dbReference type="EMBL" id="JACHXO010000004">
    <property type="protein sequence ID" value="MBB3195069.1"/>
    <property type="molecule type" value="Genomic_DNA"/>
</dbReference>